<dbReference type="SMART" id="SM00462">
    <property type="entry name" value="PTB"/>
    <property type="match status" value="1"/>
</dbReference>
<feature type="compositionally biased region" description="Acidic residues" evidence="1">
    <location>
        <begin position="484"/>
        <end position="496"/>
    </location>
</feature>
<feature type="compositionally biased region" description="Acidic residues" evidence="1">
    <location>
        <begin position="533"/>
        <end position="543"/>
    </location>
</feature>
<dbReference type="CDD" id="cd01214">
    <property type="entry name" value="PTB_FAM43A"/>
    <property type="match status" value="1"/>
</dbReference>
<evidence type="ECO:0000256" key="1">
    <source>
        <dbReference type="SAM" id="MobiDB-lite"/>
    </source>
</evidence>
<dbReference type="InterPro" id="IPR006020">
    <property type="entry name" value="PTB/PI_dom"/>
</dbReference>
<dbReference type="SUPFAM" id="SSF50729">
    <property type="entry name" value="PH domain-like"/>
    <property type="match status" value="1"/>
</dbReference>
<dbReference type="InterPro" id="IPR051133">
    <property type="entry name" value="Adapter_Engulfment-Domain"/>
</dbReference>
<dbReference type="InterPro" id="IPR011993">
    <property type="entry name" value="PH-like_dom_sf"/>
</dbReference>
<evidence type="ECO:0000313" key="3">
    <source>
        <dbReference type="EMBL" id="GIX70848.1"/>
    </source>
</evidence>
<dbReference type="EMBL" id="BPLR01019701">
    <property type="protein sequence ID" value="GIX70848.1"/>
    <property type="molecule type" value="Genomic_DNA"/>
</dbReference>
<dbReference type="Proteomes" id="UP001054945">
    <property type="component" value="Unassembled WGS sequence"/>
</dbReference>
<feature type="compositionally biased region" description="Low complexity" evidence="1">
    <location>
        <begin position="500"/>
        <end position="510"/>
    </location>
</feature>
<feature type="region of interest" description="Disordered" evidence="1">
    <location>
        <begin position="528"/>
        <end position="558"/>
    </location>
</feature>
<protein>
    <submittedName>
        <fullName evidence="3">Protein FAM43A</fullName>
    </submittedName>
</protein>
<dbReference type="Pfam" id="PF14719">
    <property type="entry name" value="PID_2"/>
    <property type="match status" value="1"/>
</dbReference>
<dbReference type="InterPro" id="IPR033930">
    <property type="entry name" value="FAM43A/B_PTB"/>
</dbReference>
<sequence length="558" mass="62676">MPLAPLFSPGTSTLFRSRFVIFGDEELTQPPVLDNERLRSEITTEDYFRLGHSCPGVISDAETSLRIQDYHPKKKRKERKILLARVQAHHYDECARGRLRGARRLAPRVSFSKLPEIGDNSQPMALLPFGAVPTPFIQWEAGSDVTYVLGHNLCFIVEACGGKSFPVCQSNDSDVFLLISRSHLLISGSHLLISRSYLLISRSLVCLDSNADPTEQLSVNRPAAEAQIEGSRIAKGRKSKLSQKPGEGCLPCSYPLEVIRRSLMFAMPVSLSLPTKSSLKFWKKRSVTITDYDPTYKVLYLGNIITPYAKGEGCTDKPLATLWKAYASNPAKVQTPMELTVCSSGIKAVTKSFGVTEYWAYRVTHCDAPAQHPGLFCWIYRHERPKMKQELRCHAALCTKPEQAKELAAHLRDRLALALQEFRREKLNRQKARLSLANAVYDCPSMPRRKLLLYRGTINFRPPIEMSKIAPKLGVIDEDDLEDELEFGTPPSEDDMYLCSSSEASSLSSSPEEEDLFSRFHLLMPRRHLNSNGEEESEEDLYSEDARSTASDDAPLIS</sequence>
<keyword evidence="4" id="KW-1185">Reference proteome</keyword>
<dbReference type="PANTHER" id="PTHR11232">
    <property type="entry name" value="PHOSPHOTYROSINE INTERACTION DOMAIN-CONTAINING FAMILY MEMBER"/>
    <property type="match status" value="1"/>
</dbReference>
<feature type="domain" description="PID" evidence="2">
    <location>
        <begin position="291"/>
        <end position="428"/>
    </location>
</feature>
<proteinExistence type="predicted"/>
<accession>A0AAV4MG40</accession>
<dbReference type="Gene3D" id="2.30.29.30">
    <property type="entry name" value="Pleckstrin-homology domain (PH domain)/Phosphotyrosine-binding domain (PTB)"/>
    <property type="match status" value="1"/>
</dbReference>
<feature type="region of interest" description="Disordered" evidence="1">
    <location>
        <begin position="484"/>
        <end position="512"/>
    </location>
</feature>
<comment type="caution">
    <text evidence="3">The sequence shown here is derived from an EMBL/GenBank/DDBJ whole genome shotgun (WGS) entry which is preliminary data.</text>
</comment>
<evidence type="ECO:0000313" key="4">
    <source>
        <dbReference type="Proteomes" id="UP001054945"/>
    </source>
</evidence>
<name>A0AAV4MG40_CAEEX</name>
<dbReference type="PANTHER" id="PTHR11232:SF2">
    <property type="entry name" value="FI05246P"/>
    <property type="match status" value="1"/>
</dbReference>
<gene>
    <name evidence="3" type="primary">FAM43A</name>
    <name evidence="3" type="ORF">CEXT_297221</name>
</gene>
<reference evidence="3 4" key="1">
    <citation type="submission" date="2021-06" db="EMBL/GenBank/DDBJ databases">
        <title>Caerostris extrusa draft genome.</title>
        <authorList>
            <person name="Kono N."/>
            <person name="Arakawa K."/>
        </authorList>
    </citation>
    <scope>NUCLEOTIDE SEQUENCE [LARGE SCALE GENOMIC DNA]</scope>
</reference>
<organism evidence="3 4">
    <name type="scientific">Caerostris extrusa</name>
    <name type="common">Bark spider</name>
    <name type="synonym">Caerostris bankana</name>
    <dbReference type="NCBI Taxonomy" id="172846"/>
    <lineage>
        <taxon>Eukaryota</taxon>
        <taxon>Metazoa</taxon>
        <taxon>Ecdysozoa</taxon>
        <taxon>Arthropoda</taxon>
        <taxon>Chelicerata</taxon>
        <taxon>Arachnida</taxon>
        <taxon>Araneae</taxon>
        <taxon>Araneomorphae</taxon>
        <taxon>Entelegynae</taxon>
        <taxon>Araneoidea</taxon>
        <taxon>Araneidae</taxon>
        <taxon>Caerostris</taxon>
    </lineage>
</organism>
<evidence type="ECO:0000259" key="2">
    <source>
        <dbReference type="SMART" id="SM00462"/>
    </source>
</evidence>
<dbReference type="AlphaFoldDB" id="A0AAV4MG40"/>